<dbReference type="VEuPathDB" id="FungiDB:FPRO_11170"/>
<name>A0A1L7VM43_FUSPR</name>
<dbReference type="GeneID" id="42056040"/>
<dbReference type="SUPFAM" id="SSF47203">
    <property type="entry name" value="Acyl-CoA dehydrogenase C-terminal domain-like"/>
    <property type="match status" value="1"/>
</dbReference>
<accession>A0A1L7VM43</accession>
<dbReference type="Gene3D" id="1.20.140.10">
    <property type="entry name" value="Butyryl-CoA Dehydrogenase, subunit A, domain 3"/>
    <property type="match status" value="1"/>
</dbReference>
<sequence length="103" mass="11390">MILARTTPLDKVKKPSECLEMRRLKKMGGRAVDTNEVFFDNYTIPSSSLIGAKNKDFEMILHGMNAECCLLAGEALGLGYASLSKAASYVKTRVVFKRQIGMN</sequence>
<dbReference type="InterPro" id="IPR036250">
    <property type="entry name" value="AcylCo_DH-like_C"/>
</dbReference>
<proteinExistence type="predicted"/>
<dbReference type="PANTHER" id="PTHR43884">
    <property type="entry name" value="ACYL-COA DEHYDROGENASE"/>
    <property type="match status" value="1"/>
</dbReference>
<dbReference type="RefSeq" id="XP_031082173.1">
    <property type="nucleotide sequence ID" value="XM_031232213.1"/>
</dbReference>
<dbReference type="Gene3D" id="2.40.110.10">
    <property type="entry name" value="Butyryl-CoA Dehydrogenase, subunit A, domain 2"/>
    <property type="match status" value="1"/>
</dbReference>
<dbReference type="SUPFAM" id="SSF56645">
    <property type="entry name" value="Acyl-CoA dehydrogenase NM domain-like"/>
    <property type="match status" value="1"/>
</dbReference>
<dbReference type="EMBL" id="FJOF01000005">
    <property type="protein sequence ID" value="CZR41581.1"/>
    <property type="molecule type" value="Genomic_DNA"/>
</dbReference>
<dbReference type="InterPro" id="IPR009100">
    <property type="entry name" value="AcylCoA_DH/oxidase_NM_dom_sf"/>
</dbReference>
<dbReference type="PANTHER" id="PTHR43884:SF12">
    <property type="entry name" value="ISOVALERYL-COA DEHYDROGENASE, MITOCHONDRIAL-RELATED"/>
    <property type="match status" value="1"/>
</dbReference>
<protein>
    <recommendedName>
        <fullName evidence="3">Acyl-CoA dehydrogenase/oxidase C-terminal domain-containing protein</fullName>
    </recommendedName>
</protein>
<dbReference type="Proteomes" id="UP000183971">
    <property type="component" value="Unassembled WGS sequence"/>
</dbReference>
<keyword evidence="2" id="KW-1185">Reference proteome</keyword>
<evidence type="ECO:0008006" key="3">
    <source>
        <dbReference type="Google" id="ProtNLM"/>
    </source>
</evidence>
<reference evidence="2" key="1">
    <citation type="journal article" date="2016" name="Genome Biol. Evol.">
        <title>Comparative 'omics' of the Fusarium fujikuroi species complex highlights differences in genetic potential and metabolite synthesis.</title>
        <authorList>
            <person name="Niehaus E.-M."/>
            <person name="Muensterkoetter M."/>
            <person name="Proctor R.H."/>
            <person name="Brown D.W."/>
            <person name="Sharon A."/>
            <person name="Idan Y."/>
            <person name="Oren-Young L."/>
            <person name="Sieber C.M."/>
            <person name="Novak O."/>
            <person name="Pencik A."/>
            <person name="Tarkowska D."/>
            <person name="Hromadova K."/>
            <person name="Freeman S."/>
            <person name="Maymon M."/>
            <person name="Elazar M."/>
            <person name="Youssef S.A."/>
            <person name="El-Shabrawy E.S.M."/>
            <person name="Shalaby A.B.A."/>
            <person name="Houterman P."/>
            <person name="Brock N.L."/>
            <person name="Burkhardt I."/>
            <person name="Tsavkelova E.A."/>
            <person name="Dickschat J.S."/>
            <person name="Galuszka P."/>
            <person name="Gueldener U."/>
            <person name="Tudzynski B."/>
        </authorList>
    </citation>
    <scope>NUCLEOTIDE SEQUENCE [LARGE SCALE GENOMIC DNA]</scope>
    <source>
        <strain evidence="2">ET1</strain>
    </source>
</reference>
<evidence type="ECO:0000313" key="1">
    <source>
        <dbReference type="EMBL" id="CZR41581.1"/>
    </source>
</evidence>
<comment type="caution">
    <text evidence="1">The sequence shown here is derived from an EMBL/GenBank/DDBJ whole genome shotgun (WGS) entry which is preliminary data.</text>
</comment>
<dbReference type="GO" id="GO:0003995">
    <property type="term" value="F:acyl-CoA dehydrogenase activity"/>
    <property type="evidence" value="ECO:0007669"/>
    <property type="project" value="TreeGrafter"/>
</dbReference>
<dbReference type="AlphaFoldDB" id="A0A1L7VM43"/>
<dbReference type="InterPro" id="IPR046373">
    <property type="entry name" value="Acyl-CoA_Oxase/DH_mid-dom_sf"/>
</dbReference>
<gene>
    <name evidence="1" type="ORF">FPRO_11170</name>
</gene>
<evidence type="ECO:0000313" key="2">
    <source>
        <dbReference type="Proteomes" id="UP000183971"/>
    </source>
</evidence>
<organism evidence="1 2">
    <name type="scientific">Fusarium proliferatum (strain ET1)</name>
    <name type="common">Orchid endophyte fungus</name>
    <dbReference type="NCBI Taxonomy" id="1227346"/>
    <lineage>
        <taxon>Eukaryota</taxon>
        <taxon>Fungi</taxon>
        <taxon>Dikarya</taxon>
        <taxon>Ascomycota</taxon>
        <taxon>Pezizomycotina</taxon>
        <taxon>Sordariomycetes</taxon>
        <taxon>Hypocreomycetidae</taxon>
        <taxon>Hypocreales</taxon>
        <taxon>Nectriaceae</taxon>
        <taxon>Fusarium</taxon>
        <taxon>Fusarium fujikuroi species complex</taxon>
    </lineage>
</organism>